<evidence type="ECO:0000313" key="2">
    <source>
        <dbReference type="Proteomes" id="UP000789525"/>
    </source>
</evidence>
<evidence type="ECO:0000313" key="1">
    <source>
        <dbReference type="EMBL" id="CAG8583811.1"/>
    </source>
</evidence>
<proteinExistence type="predicted"/>
<keyword evidence="2" id="KW-1185">Reference proteome</keyword>
<gene>
    <name evidence="1" type="ORF">ACOLOM_LOCUS6066</name>
</gene>
<dbReference type="Proteomes" id="UP000789525">
    <property type="component" value="Unassembled WGS sequence"/>
</dbReference>
<dbReference type="EMBL" id="CAJVPT010011989">
    <property type="protein sequence ID" value="CAG8583811.1"/>
    <property type="molecule type" value="Genomic_DNA"/>
</dbReference>
<accession>A0ACA9MCL4</accession>
<comment type="caution">
    <text evidence="1">The sequence shown here is derived from an EMBL/GenBank/DDBJ whole genome shotgun (WGS) entry which is preliminary data.</text>
</comment>
<sequence>MTSKTTLSIPEGYKPIPSTEPSLMPFHIAYSGPAPISTYFLEKPFTPGDHRSTSIQKAAKEGSSKSLDPFNGSQTKVEETTDEKNSDAQQNPAQDKNEMFSAAFRGRRVIGQFVRVPEGFTGVILTGTGTPTVLQPNVNTKASVSKPAADTSKSTGRAAALKAKAAAKLKAKGKQLSLDDPADESQPPEDESRQEIPNEEKILSNNDNISRRNSVDERAFEITAKFQSFKLWNPDVPVDEGSDEYIRSLQEWMVLSSEVCVSI</sequence>
<name>A0ACA9MCL4_9GLOM</name>
<reference evidence="1" key="1">
    <citation type="submission" date="2021-06" db="EMBL/GenBank/DDBJ databases">
        <authorList>
            <person name="Kallberg Y."/>
            <person name="Tangrot J."/>
            <person name="Rosling A."/>
        </authorList>
    </citation>
    <scope>NUCLEOTIDE SEQUENCE</scope>
    <source>
        <strain evidence="1">CL356</strain>
    </source>
</reference>
<organism evidence="1 2">
    <name type="scientific">Acaulospora colombiana</name>
    <dbReference type="NCBI Taxonomy" id="27376"/>
    <lineage>
        <taxon>Eukaryota</taxon>
        <taxon>Fungi</taxon>
        <taxon>Fungi incertae sedis</taxon>
        <taxon>Mucoromycota</taxon>
        <taxon>Glomeromycotina</taxon>
        <taxon>Glomeromycetes</taxon>
        <taxon>Diversisporales</taxon>
        <taxon>Acaulosporaceae</taxon>
        <taxon>Acaulospora</taxon>
    </lineage>
</organism>
<protein>
    <submittedName>
        <fullName evidence="1">1045_t:CDS:1</fullName>
    </submittedName>
</protein>